<evidence type="ECO:0000313" key="7">
    <source>
        <dbReference type="EMBL" id="ETW82103.1"/>
    </source>
</evidence>
<keyword evidence="8" id="KW-1185">Reference proteome</keyword>
<evidence type="ECO:0000256" key="5">
    <source>
        <dbReference type="ARBA" id="ARBA00023002"/>
    </source>
</evidence>
<protein>
    <recommendedName>
        <fullName evidence="9">Thioredoxin-like protein</fullName>
    </recommendedName>
</protein>
<keyword evidence="6" id="KW-0496">Mitochondrion</keyword>
<dbReference type="GeneID" id="20668991"/>
<dbReference type="InterPro" id="IPR012882">
    <property type="entry name" value="Fmp46"/>
</dbReference>
<evidence type="ECO:0000313" key="8">
    <source>
        <dbReference type="Proteomes" id="UP000030671"/>
    </source>
</evidence>
<dbReference type="InterPro" id="IPR036249">
    <property type="entry name" value="Thioredoxin-like_sf"/>
</dbReference>
<organism evidence="7 8">
    <name type="scientific">Heterobasidion irregulare (strain TC 32-1)</name>
    <dbReference type="NCBI Taxonomy" id="747525"/>
    <lineage>
        <taxon>Eukaryota</taxon>
        <taxon>Fungi</taxon>
        <taxon>Dikarya</taxon>
        <taxon>Basidiomycota</taxon>
        <taxon>Agaricomycotina</taxon>
        <taxon>Agaricomycetes</taxon>
        <taxon>Russulales</taxon>
        <taxon>Bondarzewiaceae</taxon>
        <taxon>Heterobasidion</taxon>
        <taxon>Heterobasidion annosum species complex</taxon>
    </lineage>
</organism>
<dbReference type="Proteomes" id="UP000030671">
    <property type="component" value="Unassembled WGS sequence"/>
</dbReference>
<reference evidence="7 8" key="1">
    <citation type="journal article" date="2012" name="New Phytol.">
        <title>Insight into trade-off between wood decay and parasitism from the genome of a fungal forest pathogen.</title>
        <authorList>
            <person name="Olson A."/>
            <person name="Aerts A."/>
            <person name="Asiegbu F."/>
            <person name="Belbahri L."/>
            <person name="Bouzid O."/>
            <person name="Broberg A."/>
            <person name="Canback B."/>
            <person name="Coutinho P.M."/>
            <person name="Cullen D."/>
            <person name="Dalman K."/>
            <person name="Deflorio G."/>
            <person name="van Diepen L.T."/>
            <person name="Dunand C."/>
            <person name="Duplessis S."/>
            <person name="Durling M."/>
            <person name="Gonthier P."/>
            <person name="Grimwood J."/>
            <person name="Fossdal C.G."/>
            <person name="Hansson D."/>
            <person name="Henrissat B."/>
            <person name="Hietala A."/>
            <person name="Himmelstrand K."/>
            <person name="Hoffmeister D."/>
            <person name="Hogberg N."/>
            <person name="James T.Y."/>
            <person name="Karlsson M."/>
            <person name="Kohler A."/>
            <person name="Kues U."/>
            <person name="Lee Y.H."/>
            <person name="Lin Y.C."/>
            <person name="Lind M."/>
            <person name="Lindquist E."/>
            <person name="Lombard V."/>
            <person name="Lucas S."/>
            <person name="Lunden K."/>
            <person name="Morin E."/>
            <person name="Murat C."/>
            <person name="Park J."/>
            <person name="Raffaello T."/>
            <person name="Rouze P."/>
            <person name="Salamov A."/>
            <person name="Schmutz J."/>
            <person name="Solheim H."/>
            <person name="Stahlberg J."/>
            <person name="Velez H."/>
            <person name="de Vries R.P."/>
            <person name="Wiebenga A."/>
            <person name="Woodward S."/>
            <person name="Yakovlev I."/>
            <person name="Garbelotto M."/>
            <person name="Martin F."/>
            <person name="Grigoriev I.V."/>
            <person name="Stenlid J."/>
        </authorList>
    </citation>
    <scope>NUCLEOTIDE SEQUENCE [LARGE SCALE GENOMIC DNA]</scope>
    <source>
        <strain evidence="7 8">TC 32-1</strain>
    </source>
</reference>
<dbReference type="eggNOG" id="ENOG502S4MH">
    <property type="taxonomic scope" value="Eukaryota"/>
</dbReference>
<dbReference type="OrthoDB" id="59229at2759"/>
<dbReference type="RefSeq" id="XP_009546665.1">
    <property type="nucleotide sequence ID" value="XM_009548370.2"/>
</dbReference>
<dbReference type="EMBL" id="KI925458">
    <property type="protein sequence ID" value="ETW82103.1"/>
    <property type="molecule type" value="Genomic_DNA"/>
</dbReference>
<dbReference type="KEGG" id="hir:HETIRDRAFT_243525"/>
<evidence type="ECO:0000256" key="2">
    <source>
        <dbReference type="ARBA" id="ARBA00004173"/>
    </source>
</evidence>
<dbReference type="PANTHER" id="PTHR28071">
    <property type="entry name" value="REDOX PROTEIN FMP46, MITOCHONDRIAL-RELATED"/>
    <property type="match status" value="1"/>
</dbReference>
<dbReference type="AlphaFoldDB" id="W4K8I6"/>
<proteinExistence type="inferred from homology"/>
<evidence type="ECO:0000256" key="3">
    <source>
        <dbReference type="ARBA" id="ARBA00009734"/>
    </source>
</evidence>
<dbReference type="GO" id="GO:0016491">
    <property type="term" value="F:oxidoreductase activity"/>
    <property type="evidence" value="ECO:0007669"/>
    <property type="project" value="UniProtKB-KW"/>
</dbReference>
<dbReference type="PANTHER" id="PTHR28071:SF1">
    <property type="entry name" value="REDOX PROTEIN FMP46, MITOCHONDRIAL-RELATED"/>
    <property type="match status" value="1"/>
</dbReference>
<keyword evidence="5" id="KW-0560">Oxidoreductase</keyword>
<dbReference type="HOGENOM" id="CLU_136347_0_0_1"/>
<feature type="non-terminal residue" evidence="7">
    <location>
        <position position="1"/>
    </location>
</feature>
<keyword evidence="4" id="KW-0809">Transit peptide</keyword>
<comment type="subcellular location">
    <subcellularLocation>
        <location evidence="2">Mitochondrion</location>
    </subcellularLocation>
</comment>
<evidence type="ECO:0000256" key="4">
    <source>
        <dbReference type="ARBA" id="ARBA00022946"/>
    </source>
</evidence>
<evidence type="ECO:0000256" key="6">
    <source>
        <dbReference type="ARBA" id="ARBA00023128"/>
    </source>
</evidence>
<accession>W4K8I6</accession>
<comment type="similarity">
    <text evidence="3">Belongs to the FMP46 family.</text>
</comment>
<dbReference type="SUPFAM" id="SSF52833">
    <property type="entry name" value="Thioredoxin-like"/>
    <property type="match status" value="1"/>
</dbReference>
<feature type="non-terminal residue" evidence="7">
    <location>
        <position position="153"/>
    </location>
</feature>
<evidence type="ECO:0008006" key="9">
    <source>
        <dbReference type="Google" id="ProtNLM"/>
    </source>
</evidence>
<dbReference type="Pfam" id="PF07955">
    <property type="entry name" value="DUF1687"/>
    <property type="match status" value="1"/>
</dbReference>
<evidence type="ECO:0000256" key="1">
    <source>
        <dbReference type="ARBA" id="ARBA00002963"/>
    </source>
</evidence>
<gene>
    <name evidence="7" type="ORF">HETIRDRAFT_243525</name>
</gene>
<name>W4K8I6_HETIT</name>
<sequence>SHNPSSPPSNRALAILQSALSSPYPPGKSSAPPLRFNLEVIENTPPTADQVKTILSYLPSVGDSSDPHHIARLLSSHPSTPALPDRPHNAEALVRLASHNPNAIQWPIVVDWDGGRASVGNVEGVSAILEALRQKRDGEVKDAEEYKPKGWFS</sequence>
<comment type="function">
    <text evidence="1">Putative mitochondrial redox protein which could be involved in the reduction of small toxic molecules.</text>
</comment>
<dbReference type="GO" id="GO:0005739">
    <property type="term" value="C:mitochondrion"/>
    <property type="evidence" value="ECO:0007669"/>
    <property type="project" value="UniProtKB-SubCell"/>
</dbReference>
<dbReference type="InParanoid" id="W4K8I6"/>
<dbReference type="Gene3D" id="3.40.30.10">
    <property type="entry name" value="Glutaredoxin"/>
    <property type="match status" value="1"/>
</dbReference>